<gene>
    <name evidence="1" type="ORF">DPEC_G00360740</name>
</gene>
<sequence length="1148" mass="128398">MSSTDRCDLEMMCSSIRRLMFAGIVIVSILLIEVPLLATSTILPDPVELVEQKSFHCESGQVESNRVRLFLGLENLVVDCMLARKPGSSARQYQNQLELYTSSGLVPTMAVYNSTNSATFLFKLNMNASSWRVNIPRNNITINTAPSPVDEWYVEFSMFHGRSMFSKKGSILDPLKGTLLDVTREPILQWTIGEEVSPRIIEAHLHHVLKLQVSQSPCAGDVAVLAPVFAPGTHTGVVLSVTDSAFTSQARWFNATKKLCSLISEVCVSGCVGIAIVDLKLTNCHLFLLTNRGLFISQDLLSPVTSPLNFTLVFIPALAQMDYSATTMWFSSHCVTDRIYFNDDTISLISNKGEAENLSSRCVYTQYPFKLWFLCQASTAEIAKNPNQRYLSFLHDRHQNTGLLLSHTKEKGAMVSVFGMEDGKTLNRRTKFPPVLLNFQPTGIFLLDNHVILYGSEVWTSLDRGSTFKWVFSLVNQVVIDALSCNAIGVVVFFTDHGQLYVMKSGLDRYAWLNETLAPTSTLLCDHMGTLMAVQLSNDQPSGIIYKTIAIDQLIEKHKMGFAKSLALQYTTAQTVLLHENAVVPPSPATIKLPTGAPVSRFTPDHRGKVIYFSKGGMMVITDVFQSHFLKGFAGAVAGEILEQFRAASLQEEPMQSHDILVKKDGLDVILELGDLDPSEGFNSSHMGKTVVSPGFSSYLITGLLSGGRALAKPTMPALIPPMVRHRNKEWLLFNSAGRDSWGMKEGPCRHAMQSLDGLRNNALVRINVREQLNFTFMAFMSDYSLSMVYHKKFMQVVLTNPVVMRVTAVHSWDKINNHMLTLTAFSHLCKKATTTVTVNIPEASLLCSASSFMFTLQNSCPEGLQIVYVSSQPISDHEWIYGDPVDEMNNTRLFTLPINYRPPSGYGVAIPCSNNIYNADPIKPRPRDFYPISKNTGRYKQCAGKRSAEECGCTDLLKVSPLAINSDCRQRVLRLIFPVTNFNITLFLRRKEHADIKLRSPYFVTITEVNNRTSWNITGTNVTPTLKKMREYFKERLNGNLYNPEGLQISLYGSELFHFKMTVIPGVVLCDLVEEVQIYVDDAPLAFPMQDLVNSMTAIVLGGLLLVAFLLHYKRVPMQTRDRLQTFFKRHQATVSPSDIMEEYEPE</sequence>
<dbReference type="EMBL" id="CM055764">
    <property type="protein sequence ID" value="KAJ7985014.1"/>
    <property type="molecule type" value="Genomic_DNA"/>
</dbReference>
<name>A0ACC2F133_DALPE</name>
<accession>A0ACC2F133</accession>
<reference evidence="1" key="1">
    <citation type="submission" date="2021-05" db="EMBL/GenBank/DDBJ databases">
        <authorList>
            <person name="Pan Q."/>
            <person name="Jouanno E."/>
            <person name="Zahm M."/>
            <person name="Klopp C."/>
            <person name="Cabau C."/>
            <person name="Louis A."/>
            <person name="Berthelot C."/>
            <person name="Parey E."/>
            <person name="Roest Crollius H."/>
            <person name="Montfort J."/>
            <person name="Robinson-Rechavi M."/>
            <person name="Bouchez O."/>
            <person name="Lampietro C."/>
            <person name="Lopez Roques C."/>
            <person name="Donnadieu C."/>
            <person name="Postlethwait J."/>
            <person name="Bobe J."/>
            <person name="Dillon D."/>
            <person name="Chandos A."/>
            <person name="von Hippel F."/>
            <person name="Guiguen Y."/>
        </authorList>
    </citation>
    <scope>NUCLEOTIDE SEQUENCE</scope>
    <source>
        <strain evidence="1">YG-Jan2019</strain>
    </source>
</reference>
<proteinExistence type="predicted"/>
<evidence type="ECO:0000313" key="1">
    <source>
        <dbReference type="EMBL" id="KAJ7985014.1"/>
    </source>
</evidence>
<keyword evidence="2" id="KW-1185">Reference proteome</keyword>
<evidence type="ECO:0000313" key="2">
    <source>
        <dbReference type="Proteomes" id="UP001157502"/>
    </source>
</evidence>
<comment type="caution">
    <text evidence="1">The sequence shown here is derived from an EMBL/GenBank/DDBJ whole genome shotgun (WGS) entry which is preliminary data.</text>
</comment>
<dbReference type="Proteomes" id="UP001157502">
    <property type="component" value="Chromosome 37"/>
</dbReference>
<protein>
    <submittedName>
        <fullName evidence="1">Uncharacterized protein</fullName>
    </submittedName>
</protein>
<organism evidence="1 2">
    <name type="scientific">Dallia pectoralis</name>
    <name type="common">Alaska blackfish</name>
    <dbReference type="NCBI Taxonomy" id="75939"/>
    <lineage>
        <taxon>Eukaryota</taxon>
        <taxon>Metazoa</taxon>
        <taxon>Chordata</taxon>
        <taxon>Craniata</taxon>
        <taxon>Vertebrata</taxon>
        <taxon>Euteleostomi</taxon>
        <taxon>Actinopterygii</taxon>
        <taxon>Neopterygii</taxon>
        <taxon>Teleostei</taxon>
        <taxon>Protacanthopterygii</taxon>
        <taxon>Esociformes</taxon>
        <taxon>Umbridae</taxon>
        <taxon>Dallia</taxon>
    </lineage>
</organism>